<comment type="subunit">
    <text evidence="8">Homodimer.</text>
</comment>
<evidence type="ECO:0000256" key="2">
    <source>
        <dbReference type="ARBA" id="ARBA00010219"/>
    </source>
</evidence>
<comment type="subcellular location">
    <subcellularLocation>
        <location evidence="8">Cytoplasm</location>
    </subcellularLocation>
</comment>
<dbReference type="SUPFAM" id="SSF54506">
    <property type="entry name" value="Diaminopimelate epimerase-like"/>
    <property type="match status" value="1"/>
</dbReference>
<feature type="binding site" evidence="8">
    <location>
        <position position="65"/>
    </location>
    <ligand>
        <name>substrate</name>
    </ligand>
</feature>
<name>A0ABN0TS07_9GAMM</name>
<dbReference type="Pfam" id="PF01678">
    <property type="entry name" value="DAP_epimerase"/>
    <property type="match status" value="2"/>
</dbReference>
<evidence type="ECO:0000256" key="7">
    <source>
        <dbReference type="ARBA" id="ARBA00051712"/>
    </source>
</evidence>
<evidence type="ECO:0000313" key="11">
    <source>
        <dbReference type="Proteomes" id="UP001501476"/>
    </source>
</evidence>
<dbReference type="Gene3D" id="3.10.310.10">
    <property type="entry name" value="Diaminopimelate Epimerase, Chain A, domain 1"/>
    <property type="match status" value="2"/>
</dbReference>
<reference evidence="10 11" key="1">
    <citation type="journal article" date="2019" name="Int. J. Syst. Evol. Microbiol.">
        <title>The Global Catalogue of Microorganisms (GCM) 10K type strain sequencing project: providing services to taxonomists for standard genome sequencing and annotation.</title>
        <authorList>
            <consortium name="The Broad Institute Genomics Platform"/>
            <consortium name="The Broad Institute Genome Sequencing Center for Infectious Disease"/>
            <person name="Wu L."/>
            <person name="Ma J."/>
        </authorList>
    </citation>
    <scope>NUCLEOTIDE SEQUENCE [LARGE SCALE GENOMIC DNA]</scope>
    <source>
        <strain evidence="10 11">JCM 6886</strain>
    </source>
</reference>
<feature type="binding site" evidence="8">
    <location>
        <begin position="210"/>
        <end position="211"/>
    </location>
    <ligand>
        <name>substrate</name>
    </ligand>
</feature>
<dbReference type="PANTHER" id="PTHR31689">
    <property type="entry name" value="DIAMINOPIMELATE EPIMERASE, CHLOROPLASTIC"/>
    <property type="match status" value="1"/>
</dbReference>
<evidence type="ECO:0000256" key="8">
    <source>
        <dbReference type="HAMAP-Rule" id="MF_00197"/>
    </source>
</evidence>
<feature type="binding site" evidence="8">
    <location>
        <position position="159"/>
    </location>
    <ligand>
        <name>substrate</name>
    </ligand>
</feature>
<dbReference type="HAMAP" id="MF_00197">
    <property type="entry name" value="DAP_epimerase"/>
    <property type="match status" value="1"/>
</dbReference>
<feature type="binding site" evidence="8">
    <location>
        <begin position="75"/>
        <end position="76"/>
    </location>
    <ligand>
        <name>substrate</name>
    </ligand>
</feature>
<keyword evidence="4 8" id="KW-0028">Amino-acid biosynthesis</keyword>
<comment type="similarity">
    <text evidence="2 8">Belongs to the diaminopimelate epimerase family.</text>
</comment>
<feature type="binding site" evidence="8">
    <location>
        <position position="192"/>
    </location>
    <ligand>
        <name>substrate</name>
    </ligand>
</feature>
<feature type="active site" description="Proton donor" evidence="8">
    <location>
        <position position="74"/>
    </location>
</feature>
<proteinExistence type="inferred from homology"/>
<feature type="binding site" evidence="8">
    <location>
        <begin position="220"/>
        <end position="221"/>
    </location>
    <ligand>
        <name>substrate</name>
    </ligand>
</feature>
<evidence type="ECO:0000313" key="10">
    <source>
        <dbReference type="EMBL" id="GAA0228306.1"/>
    </source>
</evidence>
<dbReference type="EMBL" id="BAAADG010000006">
    <property type="protein sequence ID" value="GAA0228306.1"/>
    <property type="molecule type" value="Genomic_DNA"/>
</dbReference>
<feature type="site" description="Could be important to modulate the pK values of the two catalytic cysteine residues" evidence="8">
    <location>
        <position position="210"/>
    </location>
</feature>
<protein>
    <recommendedName>
        <fullName evidence="3 8">Diaminopimelate epimerase</fullName>
        <shortName evidence="8">DAP epimerase</shortName>
        <ecNumber evidence="3 8">5.1.1.7</ecNumber>
    </recommendedName>
    <alternativeName>
        <fullName evidence="8">PLP-independent amino acid racemase</fullName>
    </alternativeName>
</protein>
<keyword evidence="6 8" id="KW-0413">Isomerase</keyword>
<dbReference type="EC" id="5.1.1.7" evidence="3 8"/>
<dbReference type="RefSeq" id="WP_343749708.1">
    <property type="nucleotide sequence ID" value="NZ_AP027741.1"/>
</dbReference>
<dbReference type="Proteomes" id="UP001501476">
    <property type="component" value="Unassembled WGS sequence"/>
</dbReference>
<comment type="catalytic activity">
    <reaction evidence="7 8">
        <text>(2S,6S)-2,6-diaminopimelate = meso-2,6-diaminopimelate</text>
        <dbReference type="Rhea" id="RHEA:15393"/>
        <dbReference type="ChEBI" id="CHEBI:57609"/>
        <dbReference type="ChEBI" id="CHEBI:57791"/>
        <dbReference type="EC" id="5.1.1.7"/>
    </reaction>
</comment>
<keyword evidence="5 8" id="KW-0457">Lysine biosynthesis</keyword>
<gene>
    <name evidence="8 10" type="primary">dapF</name>
    <name evidence="10" type="ORF">GCM10008964_19640</name>
</gene>
<feature type="binding site" evidence="8">
    <location>
        <position position="12"/>
    </location>
    <ligand>
        <name>substrate</name>
    </ligand>
</feature>
<evidence type="ECO:0000256" key="6">
    <source>
        <dbReference type="ARBA" id="ARBA00023235"/>
    </source>
</evidence>
<keyword evidence="8" id="KW-0963">Cytoplasm</keyword>
<feature type="site" description="Important for dimerization" evidence="8">
    <location>
        <position position="270"/>
    </location>
</feature>
<dbReference type="NCBIfam" id="TIGR00652">
    <property type="entry name" value="DapF"/>
    <property type="match status" value="1"/>
</dbReference>
<evidence type="ECO:0000256" key="4">
    <source>
        <dbReference type="ARBA" id="ARBA00022605"/>
    </source>
</evidence>
<feature type="active site" evidence="9">
    <location>
        <position position="74"/>
    </location>
</feature>
<keyword evidence="11" id="KW-1185">Reference proteome</keyword>
<comment type="caution">
    <text evidence="10">The sequence shown here is derived from an EMBL/GenBank/DDBJ whole genome shotgun (WGS) entry which is preliminary data.</text>
</comment>
<comment type="function">
    <text evidence="8">Catalyzes the stereoinversion of LL-2,6-diaminopimelate (L,L-DAP) to meso-diaminopimelate (meso-DAP), a precursor of L-lysine and an essential component of the bacterial peptidoglycan.</text>
</comment>
<organism evidence="10 11">
    <name type="scientific">Methylophaga marina</name>
    <dbReference type="NCBI Taxonomy" id="45495"/>
    <lineage>
        <taxon>Bacteria</taxon>
        <taxon>Pseudomonadati</taxon>
        <taxon>Pseudomonadota</taxon>
        <taxon>Gammaproteobacteria</taxon>
        <taxon>Thiotrichales</taxon>
        <taxon>Piscirickettsiaceae</taxon>
        <taxon>Methylophaga</taxon>
    </lineage>
</organism>
<evidence type="ECO:0000256" key="9">
    <source>
        <dbReference type="PROSITE-ProRule" id="PRU10125"/>
    </source>
</evidence>
<dbReference type="PROSITE" id="PS01326">
    <property type="entry name" value="DAP_EPIMERASE"/>
    <property type="match status" value="1"/>
</dbReference>
<feature type="site" description="Could be important to modulate the pK values of the two catalytic cysteine residues" evidence="8">
    <location>
        <position position="161"/>
    </location>
</feature>
<dbReference type="InterPro" id="IPR018510">
    <property type="entry name" value="DAP_epimerase_AS"/>
</dbReference>
<evidence type="ECO:0000256" key="3">
    <source>
        <dbReference type="ARBA" id="ARBA00013080"/>
    </source>
</evidence>
<dbReference type="InterPro" id="IPR001653">
    <property type="entry name" value="DAP_epimerase_DapF"/>
</dbReference>
<accession>A0ABN0TS07</accession>
<sequence length="282" mass="30750">MLKFSKMHGLGNDFIVIDAIQQNVQLSTEQIRFMADRHFGIGCDQLLLVEKSTSADVDFRYRIFNADGGEVSQCGNGARCFARYVHDQGLTTKETIAVETASGVIYPTIQADGNVRVDMGKPAFAPEKVPFMAESEAVTYLIDVQGYDKVEIASVSMGNPHAVMLVDDVDTAVVEKIGPVMESHERFPERVNVGFMQLVNSETIRLRVFERGSGETTACGTGACAAVVTGIRRGLLARDVTVSLPGGQLQISWPDENASVWMTGPAEHVFDGEIAWSTLQQI</sequence>
<comment type="pathway">
    <text evidence="1 8">Amino-acid biosynthesis; L-lysine biosynthesis via DAP pathway; DL-2,6-diaminopimelate from LL-2,6-diaminopimelate: step 1/1.</text>
</comment>
<evidence type="ECO:0000256" key="5">
    <source>
        <dbReference type="ARBA" id="ARBA00023154"/>
    </source>
</evidence>
<evidence type="ECO:0000256" key="1">
    <source>
        <dbReference type="ARBA" id="ARBA00005196"/>
    </source>
</evidence>
<dbReference type="PANTHER" id="PTHR31689:SF0">
    <property type="entry name" value="DIAMINOPIMELATE EPIMERASE"/>
    <property type="match status" value="1"/>
</dbReference>
<feature type="binding site" evidence="8">
    <location>
        <position position="45"/>
    </location>
    <ligand>
        <name>substrate</name>
    </ligand>
</feature>
<feature type="active site" description="Proton acceptor" evidence="8">
    <location>
        <position position="219"/>
    </location>
</feature>